<evidence type="ECO:0000313" key="7">
    <source>
        <dbReference type="Proteomes" id="UP000008908"/>
    </source>
</evidence>
<dbReference type="HOGENOM" id="CLU_059988_1_3_10"/>
<protein>
    <recommendedName>
        <fullName evidence="2">Pyridoxal phosphate homeostasis protein</fullName>
        <shortName evidence="2">PLP homeostasis protein</shortName>
    </recommendedName>
</protein>
<reference evidence="7" key="1">
    <citation type="submission" date="2011-08" db="EMBL/GenBank/DDBJ databases">
        <title>The complete genome of Muricauda ruestringensis DSM 13258.</title>
        <authorList>
            <person name="Lucas S."/>
            <person name="Han J."/>
            <person name="Lapidus A."/>
            <person name="Bruce D."/>
            <person name="Goodwin L."/>
            <person name="Pitluck S."/>
            <person name="Peters L."/>
            <person name="Kyrpides N."/>
            <person name="Mavromatis K."/>
            <person name="Ivanova N."/>
            <person name="Ovchinnikova G."/>
            <person name="Teshima H."/>
            <person name="Detter J.C."/>
            <person name="Tapia R."/>
            <person name="Han C."/>
            <person name="Land M."/>
            <person name="Hauser L."/>
            <person name="Markowitz V."/>
            <person name="Cheng J.-F."/>
            <person name="Hugenholtz P."/>
            <person name="Woyke T."/>
            <person name="Wu D."/>
            <person name="Spring S."/>
            <person name="Schroeder M."/>
            <person name="Brambilla E."/>
            <person name="Klenk H.-P."/>
            <person name="Eisen J.A."/>
        </authorList>
    </citation>
    <scope>NUCLEOTIDE SEQUENCE [LARGE SCALE GENOMIC DNA]</scope>
    <source>
        <strain evidence="7">DSM 13258 / LMG 19739 / B1</strain>
    </source>
</reference>
<dbReference type="KEGG" id="mrs:Murru_3448"/>
<gene>
    <name evidence="6" type="ordered locus">Murru_3448</name>
</gene>
<dbReference type="InterPro" id="IPR001608">
    <property type="entry name" value="Ala_racemase_N"/>
</dbReference>
<dbReference type="eggNOG" id="COG0325">
    <property type="taxonomic scope" value="Bacteria"/>
</dbReference>
<dbReference type="AlphaFoldDB" id="G2PNP7"/>
<proteinExistence type="inferred from homology"/>
<feature type="modified residue" description="N6-(pyridoxal phosphate)lysine" evidence="2 3">
    <location>
        <position position="25"/>
    </location>
</feature>
<reference evidence="6 7" key="2">
    <citation type="journal article" date="2012" name="Stand. Genomic Sci.">
        <title>Complete genome sequence of the facultatively anaerobic, appendaged bacterium Muricauda ruestringensis type strain (B1(T)).</title>
        <authorList>
            <person name="Huntemann M."/>
            <person name="Teshima H."/>
            <person name="Lapidus A."/>
            <person name="Nolan M."/>
            <person name="Lucas S."/>
            <person name="Hammon N."/>
            <person name="Deshpande S."/>
            <person name="Cheng J.F."/>
            <person name="Tapia R."/>
            <person name="Goodwin L.A."/>
            <person name="Pitluck S."/>
            <person name="Liolios K."/>
            <person name="Pagani I."/>
            <person name="Ivanova N."/>
            <person name="Mavromatis K."/>
            <person name="Mikhailova N."/>
            <person name="Pati A."/>
            <person name="Chen A."/>
            <person name="Palaniappan K."/>
            <person name="Land M."/>
            <person name="Hauser L."/>
            <person name="Pan C."/>
            <person name="Brambilla E.M."/>
            <person name="Rohde M."/>
            <person name="Spring S."/>
            <person name="Goker M."/>
            <person name="Detter J.C."/>
            <person name="Bristow J."/>
            <person name="Eisen J.A."/>
            <person name="Markowitz V."/>
            <person name="Hugenholtz P."/>
            <person name="Kyrpides N.C."/>
            <person name="Klenk H.P."/>
            <person name="Woyke T."/>
        </authorList>
    </citation>
    <scope>NUCLEOTIDE SEQUENCE [LARGE SCALE GENOMIC DNA]</scope>
    <source>
        <strain evidence="7">DSM 13258 / LMG 19739 / B1</strain>
    </source>
</reference>
<dbReference type="HAMAP" id="MF_02087">
    <property type="entry name" value="PLP_homeostasis"/>
    <property type="match status" value="1"/>
</dbReference>
<feature type="domain" description="Alanine racemase N-terminal" evidence="5">
    <location>
        <begin position="3"/>
        <end position="216"/>
    </location>
</feature>
<dbReference type="CDD" id="cd00635">
    <property type="entry name" value="PLPDE_III_YBL036c_like"/>
    <property type="match status" value="1"/>
</dbReference>
<dbReference type="FunFam" id="3.20.20.10:FF:000018">
    <property type="entry name" value="Pyridoxal phosphate homeostasis protein"/>
    <property type="match status" value="1"/>
</dbReference>
<dbReference type="GO" id="GO:0030170">
    <property type="term" value="F:pyridoxal phosphate binding"/>
    <property type="evidence" value="ECO:0007669"/>
    <property type="project" value="UniProtKB-UniRule"/>
</dbReference>
<comment type="cofactor">
    <cofactor evidence="3">
        <name>pyridoxal 5'-phosphate</name>
        <dbReference type="ChEBI" id="CHEBI:597326"/>
    </cofactor>
</comment>
<organism evidence="6 7">
    <name type="scientific">Allomuricauda ruestringensis (strain DSM 13258 / CIP 107369 / LMG 19739 / B1)</name>
    <name type="common">Muricauda ruestringensis</name>
    <dbReference type="NCBI Taxonomy" id="886377"/>
    <lineage>
        <taxon>Bacteria</taxon>
        <taxon>Pseudomonadati</taxon>
        <taxon>Bacteroidota</taxon>
        <taxon>Flavobacteriia</taxon>
        <taxon>Flavobacteriales</taxon>
        <taxon>Flavobacteriaceae</taxon>
        <taxon>Flagellimonas</taxon>
    </lineage>
</organism>
<keyword evidence="7" id="KW-1185">Reference proteome</keyword>
<dbReference type="InterPro" id="IPR011078">
    <property type="entry name" value="PyrdxlP_homeostasis"/>
</dbReference>
<dbReference type="SUPFAM" id="SSF51419">
    <property type="entry name" value="PLP-binding barrel"/>
    <property type="match status" value="1"/>
</dbReference>
<dbReference type="Gene3D" id="3.20.20.10">
    <property type="entry name" value="Alanine racemase"/>
    <property type="match status" value="1"/>
</dbReference>
<name>G2PNP7_ALLRU</name>
<sequence length="219" mass="24750">MSVKDNIDKIKSELPEGVTLVAVSKTKPNEDILEAYEAGQRVFGENKVQEMVQKWEDLPKDIEWHMIGHVQRNKVKYMAEFVSLIHGVDSPRLLKEINKQAKKHDRVIPCLLQIHIAEEDTKFGLDEKELYELIDSDAFKAMANIKIVGLMGMATFTDDMGQVKREFAQLKSMFDTLEDKQMGISILSMGMSGDYAIAIEEGSTMVRIGSSIFGARNYS</sequence>
<evidence type="ECO:0000256" key="2">
    <source>
        <dbReference type="HAMAP-Rule" id="MF_02087"/>
    </source>
</evidence>
<dbReference type="PIRSF" id="PIRSF004848">
    <property type="entry name" value="YBL036c_PLPDEIII"/>
    <property type="match status" value="1"/>
</dbReference>
<dbReference type="InterPro" id="IPR029066">
    <property type="entry name" value="PLP-binding_barrel"/>
</dbReference>
<comment type="similarity">
    <text evidence="2 4">Belongs to the pyridoxal phosphate-binding protein YggS/PROSC family.</text>
</comment>
<evidence type="ECO:0000313" key="6">
    <source>
        <dbReference type="EMBL" id="AEM72460.1"/>
    </source>
</evidence>
<dbReference type="NCBIfam" id="TIGR00044">
    <property type="entry name" value="YggS family pyridoxal phosphate-dependent enzyme"/>
    <property type="match status" value="1"/>
</dbReference>
<evidence type="ECO:0000256" key="3">
    <source>
        <dbReference type="PIRSR" id="PIRSR004848-1"/>
    </source>
</evidence>
<evidence type="ECO:0000256" key="1">
    <source>
        <dbReference type="ARBA" id="ARBA00022898"/>
    </source>
</evidence>
<dbReference type="OrthoDB" id="9804072at2"/>
<evidence type="ECO:0000259" key="5">
    <source>
        <dbReference type="Pfam" id="PF01168"/>
    </source>
</evidence>
<dbReference type="PANTHER" id="PTHR10146:SF14">
    <property type="entry name" value="PYRIDOXAL PHOSPHATE HOMEOSTASIS PROTEIN"/>
    <property type="match status" value="1"/>
</dbReference>
<dbReference type="EMBL" id="CP002999">
    <property type="protein sequence ID" value="AEM72460.1"/>
    <property type="molecule type" value="Genomic_DNA"/>
</dbReference>
<dbReference type="Proteomes" id="UP000008908">
    <property type="component" value="Chromosome"/>
</dbReference>
<dbReference type="RefSeq" id="WP_014034734.1">
    <property type="nucleotide sequence ID" value="NC_015945.1"/>
</dbReference>
<dbReference type="PANTHER" id="PTHR10146">
    <property type="entry name" value="PROLINE SYNTHETASE CO-TRANSCRIBED BACTERIAL HOMOLOG PROTEIN"/>
    <property type="match status" value="1"/>
</dbReference>
<comment type="function">
    <text evidence="2">Pyridoxal 5'-phosphate (PLP)-binding protein, which is involved in PLP homeostasis.</text>
</comment>
<accession>G2PNP7</accession>
<dbReference type="STRING" id="886377.Murru_3448"/>
<evidence type="ECO:0000256" key="4">
    <source>
        <dbReference type="RuleBase" id="RU004514"/>
    </source>
</evidence>
<keyword evidence="1 2" id="KW-0663">Pyridoxal phosphate</keyword>
<dbReference type="Pfam" id="PF01168">
    <property type="entry name" value="Ala_racemase_N"/>
    <property type="match status" value="1"/>
</dbReference>